<dbReference type="InterPro" id="IPR044974">
    <property type="entry name" value="Disease_R_plants"/>
</dbReference>
<evidence type="ECO:0008006" key="14">
    <source>
        <dbReference type="Google" id="ProtNLM"/>
    </source>
</evidence>
<dbReference type="InterPro" id="IPR002182">
    <property type="entry name" value="NB-ARC"/>
</dbReference>
<reference evidence="13" key="2">
    <citation type="submission" date="2013-12" db="EMBL/GenBank/DDBJ databases">
        <authorList>
            <person name="Yu Y."/>
            <person name="Lee S."/>
            <person name="de Baynast K."/>
            <person name="Wissotski M."/>
            <person name="Liu L."/>
            <person name="Talag J."/>
            <person name="Goicoechea J."/>
            <person name="Angelova A."/>
            <person name="Jetty R."/>
            <person name="Kudrna D."/>
            <person name="Golser W."/>
            <person name="Rivera L."/>
            <person name="Zhang J."/>
            <person name="Wing R."/>
        </authorList>
    </citation>
    <scope>NUCLEOTIDE SEQUENCE</scope>
</reference>
<evidence type="ECO:0000256" key="6">
    <source>
        <dbReference type="ARBA" id="ARBA00023054"/>
    </source>
</evidence>
<dbReference type="AlphaFoldDB" id="A0A0D9Y0G5"/>
<keyword evidence="13" id="KW-1185">Reference proteome</keyword>
<dbReference type="Proteomes" id="UP000032180">
    <property type="component" value="Chromosome 12"/>
</dbReference>
<dbReference type="FunFam" id="3.40.50.300:FF:001091">
    <property type="entry name" value="Probable disease resistance protein At1g61300"/>
    <property type="match status" value="1"/>
</dbReference>
<evidence type="ECO:0000256" key="7">
    <source>
        <dbReference type="SAM" id="Coils"/>
    </source>
</evidence>
<feature type="domain" description="Disease resistance N-terminal" evidence="9">
    <location>
        <begin position="29"/>
        <end position="110"/>
    </location>
</feature>
<dbReference type="Gramene" id="LPERR12G13210.1">
    <property type="protein sequence ID" value="LPERR12G13210.1"/>
    <property type="gene ID" value="LPERR12G13210"/>
</dbReference>
<dbReference type="PRINTS" id="PR00364">
    <property type="entry name" value="DISEASERSIST"/>
</dbReference>
<dbReference type="Gene3D" id="3.80.10.10">
    <property type="entry name" value="Ribonuclease Inhibitor"/>
    <property type="match status" value="1"/>
</dbReference>
<evidence type="ECO:0000259" key="9">
    <source>
        <dbReference type="Pfam" id="PF18052"/>
    </source>
</evidence>
<dbReference type="Gene3D" id="1.20.5.4130">
    <property type="match status" value="1"/>
</dbReference>
<dbReference type="Gene3D" id="1.10.10.10">
    <property type="entry name" value="Winged helix-like DNA-binding domain superfamily/Winged helix DNA-binding domain"/>
    <property type="match status" value="1"/>
</dbReference>
<feature type="domain" description="Disease resistance R13L4/SHOC-2-like LRR" evidence="11">
    <location>
        <begin position="573"/>
        <end position="931"/>
    </location>
</feature>
<organism evidence="12 13">
    <name type="scientific">Leersia perrieri</name>
    <dbReference type="NCBI Taxonomy" id="77586"/>
    <lineage>
        <taxon>Eukaryota</taxon>
        <taxon>Viridiplantae</taxon>
        <taxon>Streptophyta</taxon>
        <taxon>Embryophyta</taxon>
        <taxon>Tracheophyta</taxon>
        <taxon>Spermatophyta</taxon>
        <taxon>Magnoliopsida</taxon>
        <taxon>Liliopsida</taxon>
        <taxon>Poales</taxon>
        <taxon>Poaceae</taxon>
        <taxon>BOP clade</taxon>
        <taxon>Oryzoideae</taxon>
        <taxon>Oryzeae</taxon>
        <taxon>Oryzinae</taxon>
        <taxon>Leersia</taxon>
    </lineage>
</organism>
<dbReference type="GO" id="GO:0042742">
    <property type="term" value="P:defense response to bacterium"/>
    <property type="evidence" value="ECO:0007669"/>
    <property type="project" value="UniProtKB-ARBA"/>
</dbReference>
<dbReference type="InterPro" id="IPR038005">
    <property type="entry name" value="RX-like_CC"/>
</dbReference>
<feature type="domain" description="NB-ARC" evidence="8">
    <location>
        <begin position="209"/>
        <end position="361"/>
    </location>
</feature>
<dbReference type="InterPro" id="IPR042197">
    <property type="entry name" value="Apaf_helical"/>
</dbReference>
<keyword evidence="6 7" id="KW-0175">Coiled coil</keyword>
<dbReference type="HOGENOM" id="CLU_000837_25_0_1"/>
<dbReference type="InterPro" id="IPR041118">
    <property type="entry name" value="Rx_N"/>
</dbReference>
<dbReference type="InterPro" id="IPR032675">
    <property type="entry name" value="LRR_dom_sf"/>
</dbReference>
<evidence type="ECO:0000259" key="11">
    <source>
        <dbReference type="Pfam" id="PF23598"/>
    </source>
</evidence>
<dbReference type="Pfam" id="PF18052">
    <property type="entry name" value="Rx_N"/>
    <property type="match status" value="1"/>
</dbReference>
<dbReference type="STRING" id="77586.A0A0D9Y0G5"/>
<dbReference type="InterPro" id="IPR027417">
    <property type="entry name" value="P-loop_NTPase"/>
</dbReference>
<dbReference type="InterPro" id="IPR055414">
    <property type="entry name" value="LRR_R13L4/SHOC2-like"/>
</dbReference>
<proteinExistence type="inferred from homology"/>
<sequence>MAIVHAEEYNLIHSLNPTENIMASALTGAMASVISKLSALLGEEYTKLKGLHKEVEFMKDELSSMNALLHRLAEVDSDLDVQTAEWRNQVREMSYDIEDCIDDFMHRLGHIGISEASGLAHRVAQQLKELKVRRQIANQIQELKARIEDASKRRMRYKLDERFFEPSITRAVDPRLPSFYAESDSLVGIEMPTAAVIKLVMEGEVASLQQLKVISIVGPGGLGKTTLANEVYRKLEGQFQCRAFVSLSQQPDVKKILRNILCQVNQQVYDSTSAWDEENLINVIRAFLKNKRYLVVIDDIWSIQAWKTIRCSLILNNFGSRVIATTRNLTIAKSCCSPQQDHVYEIMPLSTANSKSLFLKRIFGTEDICPPQLEELSYEILKKCSGSPLAIITIASILTNKASTKEEWERVHNSIGSTLEKDPSVEEMQRILSLSYDDLPHHLKTCLLYLCLFPEDCVIETDQLVKRWIAEGFIIAEGRQDLEEIGESYFNELVSKNMIQPVKVRYDGQVESCRIHDMILDLLTSKSIKENFATFLGDQNQKLVLQGKVRRLSLSYYSQENIMVPSTAISSSCRSLSIFGFAEEMPSLSKFRVLRVLDIEHGEDMESNYLEHVTRILQLKYLRLNVRSIGALPEQLGELHHLQTLDLASTKLRKSPKSIVRLQNLSCLRISNLELPECIGCMHALQELSQIKITKNSLASSLQELGSLTRLRILGLCWCISDIHGSSETLVDSLVSSLRRLGRLNLRYLCIQSSFKYSIDFLLDSWFPTPHLLQKFQMGTCYYFPRIPVWIASLDNLTYLDINLNPVEEEALEILGNLPALLFLWLTSKSVAPKQKLIINSSIFMCLKEFYFTCWNIESGIMFQRGSMPKLEKLHLPFHAGTAVDFGIQHLSSLRQLVVEIICSGATIQQVESLEEAIRKTAGLLPYCPTVEIRMWDDEKMVEEQEEKDMAEIQSLAIKIKVSAEDT</sequence>
<evidence type="ECO:0000313" key="13">
    <source>
        <dbReference type="Proteomes" id="UP000032180"/>
    </source>
</evidence>
<keyword evidence="3" id="KW-0677">Repeat</keyword>
<dbReference type="EnsemblPlants" id="LPERR12G13210.1">
    <property type="protein sequence ID" value="LPERR12G13210.1"/>
    <property type="gene ID" value="LPERR12G13210"/>
</dbReference>
<evidence type="ECO:0000256" key="4">
    <source>
        <dbReference type="ARBA" id="ARBA00022741"/>
    </source>
</evidence>
<keyword evidence="4" id="KW-0547">Nucleotide-binding</keyword>
<dbReference type="Gene3D" id="3.40.50.300">
    <property type="entry name" value="P-loop containing nucleotide triphosphate hydrolases"/>
    <property type="match status" value="1"/>
</dbReference>
<dbReference type="InterPro" id="IPR036388">
    <property type="entry name" value="WH-like_DNA-bd_sf"/>
</dbReference>
<dbReference type="SUPFAM" id="SSF52058">
    <property type="entry name" value="L domain-like"/>
    <property type="match status" value="1"/>
</dbReference>
<dbReference type="eggNOG" id="KOG4658">
    <property type="taxonomic scope" value="Eukaryota"/>
</dbReference>
<evidence type="ECO:0000313" key="12">
    <source>
        <dbReference type="EnsemblPlants" id="LPERR12G13210.1"/>
    </source>
</evidence>
<comment type="similarity">
    <text evidence="1">Belongs to the disease resistance NB-LRR family.</text>
</comment>
<dbReference type="GO" id="GO:0009626">
    <property type="term" value="P:plant-type hypersensitive response"/>
    <property type="evidence" value="ECO:0007669"/>
    <property type="project" value="UniProtKB-ARBA"/>
</dbReference>
<dbReference type="GO" id="GO:0043531">
    <property type="term" value="F:ADP binding"/>
    <property type="evidence" value="ECO:0007669"/>
    <property type="project" value="InterPro"/>
</dbReference>
<evidence type="ECO:0000259" key="10">
    <source>
        <dbReference type="Pfam" id="PF23559"/>
    </source>
</evidence>
<dbReference type="InterPro" id="IPR058922">
    <property type="entry name" value="WHD_DRP"/>
</dbReference>
<feature type="coiled-coil region" evidence="7">
    <location>
        <begin position="133"/>
        <end position="160"/>
    </location>
</feature>
<protein>
    <recommendedName>
        <fullName evidence="14">AAA+ ATPase domain-containing protein</fullName>
    </recommendedName>
</protein>
<evidence type="ECO:0000259" key="8">
    <source>
        <dbReference type="Pfam" id="PF00931"/>
    </source>
</evidence>
<name>A0A0D9Y0G5_9ORYZ</name>
<dbReference type="GO" id="GO:0002758">
    <property type="term" value="P:innate immune response-activating signaling pathway"/>
    <property type="evidence" value="ECO:0007669"/>
    <property type="project" value="UniProtKB-ARBA"/>
</dbReference>
<dbReference type="PANTHER" id="PTHR23155:SF1137">
    <property type="entry name" value="OS08G0387700 PROTEIN"/>
    <property type="match status" value="1"/>
</dbReference>
<evidence type="ECO:0000256" key="3">
    <source>
        <dbReference type="ARBA" id="ARBA00022737"/>
    </source>
</evidence>
<dbReference type="SUPFAM" id="SSF52540">
    <property type="entry name" value="P-loop containing nucleoside triphosphate hydrolases"/>
    <property type="match status" value="1"/>
</dbReference>
<dbReference type="Pfam" id="PF00931">
    <property type="entry name" value="NB-ARC"/>
    <property type="match status" value="1"/>
</dbReference>
<evidence type="ECO:0000256" key="1">
    <source>
        <dbReference type="ARBA" id="ARBA00008894"/>
    </source>
</evidence>
<accession>A0A0D9Y0G5</accession>
<keyword evidence="5" id="KW-0611">Plant defense</keyword>
<dbReference type="Gene3D" id="1.10.8.430">
    <property type="entry name" value="Helical domain of apoptotic protease-activating factors"/>
    <property type="match status" value="1"/>
</dbReference>
<evidence type="ECO:0000256" key="2">
    <source>
        <dbReference type="ARBA" id="ARBA00022614"/>
    </source>
</evidence>
<reference evidence="12 13" key="1">
    <citation type="submission" date="2012-08" db="EMBL/GenBank/DDBJ databases">
        <title>Oryza genome evolution.</title>
        <authorList>
            <person name="Wing R.A."/>
        </authorList>
    </citation>
    <scope>NUCLEOTIDE SEQUENCE</scope>
</reference>
<dbReference type="Pfam" id="PF23559">
    <property type="entry name" value="WHD_DRP"/>
    <property type="match status" value="1"/>
</dbReference>
<feature type="domain" description="Disease resistance protein winged helix" evidence="10">
    <location>
        <begin position="452"/>
        <end position="522"/>
    </location>
</feature>
<evidence type="ECO:0000256" key="5">
    <source>
        <dbReference type="ARBA" id="ARBA00022821"/>
    </source>
</evidence>
<dbReference type="FunFam" id="1.10.10.10:FF:000322">
    <property type="entry name" value="Probable disease resistance protein At1g63360"/>
    <property type="match status" value="1"/>
</dbReference>
<dbReference type="PANTHER" id="PTHR23155">
    <property type="entry name" value="DISEASE RESISTANCE PROTEIN RP"/>
    <property type="match status" value="1"/>
</dbReference>
<keyword evidence="2" id="KW-0433">Leucine-rich repeat</keyword>
<dbReference type="CDD" id="cd14798">
    <property type="entry name" value="RX-CC_like"/>
    <property type="match status" value="1"/>
</dbReference>
<dbReference type="Pfam" id="PF23598">
    <property type="entry name" value="LRR_14"/>
    <property type="match status" value="1"/>
</dbReference>
<reference evidence="12" key="3">
    <citation type="submission" date="2015-04" db="UniProtKB">
        <authorList>
            <consortium name="EnsemblPlants"/>
        </authorList>
    </citation>
    <scope>IDENTIFICATION</scope>
</reference>